<feature type="transmembrane region" description="Helical" evidence="1">
    <location>
        <begin position="202"/>
        <end position="222"/>
    </location>
</feature>
<gene>
    <name evidence="3" type="ORF">A2W18_09600</name>
</gene>
<keyword evidence="1" id="KW-0472">Membrane</keyword>
<dbReference type="Proteomes" id="UP000179076">
    <property type="component" value="Unassembled WGS sequence"/>
</dbReference>
<dbReference type="GO" id="GO:0016747">
    <property type="term" value="F:acyltransferase activity, transferring groups other than amino-acyl groups"/>
    <property type="evidence" value="ECO:0007669"/>
    <property type="project" value="InterPro"/>
</dbReference>
<feature type="transmembrane region" description="Helical" evidence="1">
    <location>
        <begin position="229"/>
        <end position="247"/>
    </location>
</feature>
<dbReference type="Pfam" id="PF01757">
    <property type="entry name" value="Acyl_transf_3"/>
    <property type="match status" value="1"/>
</dbReference>
<sequence length="358" mass="40897">MTTLPGHDIDATTVVPTAARARLQEIDVLRGFAALWVMFTHYIPHWNDRLSPIQVVIPNAFGIYAVQLFFVISGFVIFMTLDRCRSVSDFAVMRFSRLYPAYWAALLLATLISVFVFGEAFWSGGVLINLTMFQEFLRFPHLDVVYWSLSLELAFYLNAAWLFALGWHRRVRMVVAMWLLGACVWALTLPVIAPGQEPQRDWLALMFALDFAPYFAIGIVFFDAMKRAWSLSRVGLIVLAIAAEFLMRGWNGVAVITVILLLFFAATHGYLRFLVSKPTLWLGAISYSLYLIHRNLGYQMLDWLHARQVDVALAVPIAMLGALLLASLLTYGIERPALARIRSWYRKRNPIERRDREP</sequence>
<feature type="domain" description="Acyltransferase 3" evidence="2">
    <location>
        <begin position="24"/>
        <end position="330"/>
    </location>
</feature>
<evidence type="ECO:0000259" key="2">
    <source>
        <dbReference type="Pfam" id="PF01757"/>
    </source>
</evidence>
<proteinExistence type="predicted"/>
<dbReference type="GO" id="GO:0009103">
    <property type="term" value="P:lipopolysaccharide biosynthetic process"/>
    <property type="evidence" value="ECO:0007669"/>
    <property type="project" value="TreeGrafter"/>
</dbReference>
<feature type="transmembrane region" description="Helical" evidence="1">
    <location>
        <begin position="102"/>
        <end position="124"/>
    </location>
</feature>
<feature type="transmembrane region" description="Helical" evidence="1">
    <location>
        <begin position="144"/>
        <end position="167"/>
    </location>
</feature>
<keyword evidence="1" id="KW-1133">Transmembrane helix</keyword>
<dbReference type="EMBL" id="MFSP01000049">
    <property type="protein sequence ID" value="OGI67700.1"/>
    <property type="molecule type" value="Genomic_DNA"/>
</dbReference>
<name>A0A1F6VDJ6_9PROT</name>
<keyword evidence="1" id="KW-0812">Transmembrane</keyword>
<organism evidence="3 4">
    <name type="scientific">Candidatus Muproteobacteria bacterium RBG_16_60_9</name>
    <dbReference type="NCBI Taxonomy" id="1817755"/>
    <lineage>
        <taxon>Bacteria</taxon>
        <taxon>Pseudomonadati</taxon>
        <taxon>Pseudomonadota</taxon>
        <taxon>Candidatus Muproteobacteria</taxon>
    </lineage>
</organism>
<reference evidence="3 4" key="1">
    <citation type="journal article" date="2016" name="Nat. Commun.">
        <title>Thousands of microbial genomes shed light on interconnected biogeochemical processes in an aquifer system.</title>
        <authorList>
            <person name="Anantharaman K."/>
            <person name="Brown C.T."/>
            <person name="Hug L.A."/>
            <person name="Sharon I."/>
            <person name="Castelle C.J."/>
            <person name="Probst A.J."/>
            <person name="Thomas B.C."/>
            <person name="Singh A."/>
            <person name="Wilkins M.J."/>
            <person name="Karaoz U."/>
            <person name="Brodie E.L."/>
            <person name="Williams K.H."/>
            <person name="Hubbard S.S."/>
            <person name="Banfield J.F."/>
        </authorList>
    </citation>
    <scope>NUCLEOTIDE SEQUENCE [LARGE SCALE GENOMIC DNA]</scope>
</reference>
<dbReference type="AlphaFoldDB" id="A0A1F6VDJ6"/>
<feature type="transmembrane region" description="Helical" evidence="1">
    <location>
        <begin position="174"/>
        <end position="196"/>
    </location>
</feature>
<feature type="transmembrane region" description="Helical" evidence="1">
    <location>
        <begin position="278"/>
        <end position="293"/>
    </location>
</feature>
<protein>
    <recommendedName>
        <fullName evidence="2">Acyltransferase 3 domain-containing protein</fullName>
    </recommendedName>
</protein>
<feature type="transmembrane region" description="Helical" evidence="1">
    <location>
        <begin position="253"/>
        <end position="271"/>
    </location>
</feature>
<accession>A0A1F6VDJ6</accession>
<feature type="transmembrane region" description="Helical" evidence="1">
    <location>
        <begin position="28"/>
        <end position="44"/>
    </location>
</feature>
<feature type="transmembrane region" description="Helical" evidence="1">
    <location>
        <begin position="56"/>
        <end position="81"/>
    </location>
</feature>
<dbReference type="PANTHER" id="PTHR23028">
    <property type="entry name" value="ACETYLTRANSFERASE"/>
    <property type="match status" value="1"/>
</dbReference>
<dbReference type="PANTHER" id="PTHR23028:SF53">
    <property type="entry name" value="ACYL_TRANSF_3 DOMAIN-CONTAINING PROTEIN"/>
    <property type="match status" value="1"/>
</dbReference>
<dbReference type="InterPro" id="IPR002656">
    <property type="entry name" value="Acyl_transf_3_dom"/>
</dbReference>
<comment type="caution">
    <text evidence="3">The sequence shown here is derived from an EMBL/GenBank/DDBJ whole genome shotgun (WGS) entry which is preliminary data.</text>
</comment>
<evidence type="ECO:0000313" key="3">
    <source>
        <dbReference type="EMBL" id="OGI67700.1"/>
    </source>
</evidence>
<evidence type="ECO:0000313" key="4">
    <source>
        <dbReference type="Proteomes" id="UP000179076"/>
    </source>
</evidence>
<feature type="transmembrane region" description="Helical" evidence="1">
    <location>
        <begin position="313"/>
        <end position="333"/>
    </location>
</feature>
<evidence type="ECO:0000256" key="1">
    <source>
        <dbReference type="SAM" id="Phobius"/>
    </source>
</evidence>
<dbReference type="InterPro" id="IPR050879">
    <property type="entry name" value="Acyltransferase_3"/>
</dbReference>
<dbReference type="GO" id="GO:0016020">
    <property type="term" value="C:membrane"/>
    <property type="evidence" value="ECO:0007669"/>
    <property type="project" value="TreeGrafter"/>
</dbReference>